<dbReference type="PANTHER" id="PTHR31973:SF187">
    <property type="entry name" value="MUTATOR TRANSPOSASE MUDRA PROTEIN"/>
    <property type="match status" value="1"/>
</dbReference>
<name>W2G9V7_PHYNI</name>
<dbReference type="Proteomes" id="UP000053236">
    <property type="component" value="Unassembled WGS sequence"/>
</dbReference>
<reference evidence="2" key="1">
    <citation type="submission" date="2013-11" db="EMBL/GenBank/DDBJ databases">
        <title>The Genome Sequence of Phytophthora parasitica CJ02B3.</title>
        <authorList>
            <consortium name="The Broad Institute Genomics Platform"/>
            <person name="Russ C."/>
            <person name="Tyler B."/>
            <person name="Panabieres F."/>
            <person name="Shan W."/>
            <person name="Tripathy S."/>
            <person name="Grunwald N."/>
            <person name="Machado M."/>
            <person name="Johnson C.S."/>
            <person name="Arredondo F."/>
            <person name="Hong C."/>
            <person name="Coffey M."/>
            <person name="Young S.K."/>
            <person name="Zeng Q."/>
            <person name="Gargeya S."/>
            <person name="Fitzgerald M."/>
            <person name="Abouelleil A."/>
            <person name="Alvarado L."/>
            <person name="Chapman S.B."/>
            <person name="Gainer-Dewar J."/>
            <person name="Goldberg J."/>
            <person name="Griggs A."/>
            <person name="Gujja S."/>
            <person name="Hansen M."/>
            <person name="Howarth C."/>
            <person name="Imamovic A."/>
            <person name="Ireland A."/>
            <person name="Larimer J."/>
            <person name="McCowan C."/>
            <person name="Murphy C."/>
            <person name="Pearson M."/>
            <person name="Poon T.W."/>
            <person name="Priest M."/>
            <person name="Roberts A."/>
            <person name="Saif S."/>
            <person name="Shea T."/>
            <person name="Sykes S."/>
            <person name="Wortman J."/>
            <person name="Nusbaum C."/>
            <person name="Birren B."/>
        </authorList>
    </citation>
    <scope>NUCLEOTIDE SEQUENCE [LARGE SCALE GENOMIC DNA]</scope>
    <source>
        <strain evidence="2">CJ02B3</strain>
    </source>
</reference>
<organism evidence="2">
    <name type="scientific">Phytophthora nicotianae</name>
    <name type="common">Potato buckeye rot agent</name>
    <name type="synonym">Phytophthora parasitica</name>
    <dbReference type="NCBI Taxonomy" id="4792"/>
    <lineage>
        <taxon>Eukaryota</taxon>
        <taxon>Sar</taxon>
        <taxon>Stramenopiles</taxon>
        <taxon>Oomycota</taxon>
        <taxon>Peronosporomycetes</taxon>
        <taxon>Peronosporales</taxon>
        <taxon>Peronosporaceae</taxon>
        <taxon>Phytophthora</taxon>
    </lineage>
</organism>
<feature type="compositionally biased region" description="Acidic residues" evidence="1">
    <location>
        <begin position="31"/>
        <end position="43"/>
    </location>
</feature>
<protein>
    <recommendedName>
        <fullName evidence="3">MULE transposase domain-containing protein</fullName>
    </recommendedName>
</protein>
<proteinExistence type="predicted"/>
<accession>W2G9V7</accession>
<evidence type="ECO:0008006" key="3">
    <source>
        <dbReference type="Google" id="ProtNLM"/>
    </source>
</evidence>
<gene>
    <name evidence="2" type="ORF">L915_15084</name>
</gene>
<evidence type="ECO:0000256" key="1">
    <source>
        <dbReference type="SAM" id="MobiDB-lite"/>
    </source>
</evidence>
<dbReference type="PANTHER" id="PTHR31973">
    <property type="entry name" value="POLYPROTEIN, PUTATIVE-RELATED"/>
    <property type="match status" value="1"/>
</dbReference>
<sequence>MFAKLATMLSRLHVKDPISVDELLNPPEENTAAEDPTDEDQELAVDGSENCSENMDEDDIERSTWIEKDLEPEAINEHLMWVAKLLVPAGATGVSNRSVSGLREMQRTLREELRKKQGHKLQKSLLDFFGCTVQLHVQGVKPFKDGLSAIDIDHCIFMGKKKSKTPVTYGSVPFVLDASDLSTAKGLELLRDDTPLNTTDFRVPEYGIAYEKKRNIGADTYASQQAVQQRCKEFALVCGFLESYLLSMVTENPGSLMHFEKYFDGTFHRACFMPSIGAQIAKFSRRMHGFDGAHLKGEMNGYGVYLVATCKDYQKRVTPLAFELVTVENYDNWRWFLSAVRAAHGDLEIFTA</sequence>
<feature type="non-terminal residue" evidence="2">
    <location>
        <position position="352"/>
    </location>
</feature>
<dbReference type="EMBL" id="KI688109">
    <property type="protein sequence ID" value="ETK79025.1"/>
    <property type="molecule type" value="Genomic_DNA"/>
</dbReference>
<evidence type="ECO:0000313" key="2">
    <source>
        <dbReference type="EMBL" id="ETK79025.1"/>
    </source>
</evidence>
<dbReference type="VEuPathDB" id="FungiDB:PPTG_17717"/>
<dbReference type="VEuPathDB" id="FungiDB:PPTG_23498"/>
<feature type="region of interest" description="Disordered" evidence="1">
    <location>
        <begin position="20"/>
        <end position="59"/>
    </location>
</feature>
<dbReference type="AlphaFoldDB" id="W2G9V7"/>